<proteinExistence type="predicted"/>
<sequence>MKPVSTQTLFPDNEAAVRASSPVMVVRGTRAPDDADAARRRALLDKLVDDRSDLKRLAGSVRSFAHTVDTAQRTLALTRQSLHWLLLAGSAVSLGLWLSNVRRSKTTLLAGISMQVLGRWLEPPAPDTPSAPARRRAMSTVSRARSR</sequence>
<evidence type="ECO:0000256" key="1">
    <source>
        <dbReference type="SAM" id="MobiDB-lite"/>
    </source>
</evidence>
<dbReference type="EMBL" id="SOBT01000009">
    <property type="protein sequence ID" value="TDU28295.1"/>
    <property type="molecule type" value="Genomic_DNA"/>
</dbReference>
<feature type="region of interest" description="Disordered" evidence="1">
    <location>
        <begin position="123"/>
        <end position="147"/>
    </location>
</feature>
<dbReference type="AlphaFoldDB" id="A0A4R7P3G2"/>
<keyword evidence="3" id="KW-1185">Reference proteome</keyword>
<comment type="caution">
    <text evidence="2">The sequence shown here is derived from an EMBL/GenBank/DDBJ whole genome shotgun (WGS) entry which is preliminary data.</text>
</comment>
<evidence type="ECO:0008006" key="4">
    <source>
        <dbReference type="Google" id="ProtNLM"/>
    </source>
</evidence>
<accession>A0A4R7P3G2</accession>
<reference evidence="2 3" key="1">
    <citation type="submission" date="2019-03" db="EMBL/GenBank/DDBJ databases">
        <title>Genomic Encyclopedia of Type Strains, Phase IV (KMG-IV): sequencing the most valuable type-strain genomes for metagenomic binning, comparative biology and taxonomic classification.</title>
        <authorList>
            <person name="Goeker M."/>
        </authorList>
    </citation>
    <scope>NUCLEOTIDE SEQUENCE [LARGE SCALE GENOMIC DNA]</scope>
    <source>
        <strain evidence="2 3">DSM 26377</strain>
    </source>
</reference>
<organism evidence="2 3">
    <name type="scientific">Panacagrimonas perspica</name>
    <dbReference type="NCBI Taxonomy" id="381431"/>
    <lineage>
        <taxon>Bacteria</taxon>
        <taxon>Pseudomonadati</taxon>
        <taxon>Pseudomonadota</taxon>
        <taxon>Gammaproteobacteria</taxon>
        <taxon>Nevskiales</taxon>
        <taxon>Nevskiaceae</taxon>
        <taxon>Panacagrimonas</taxon>
    </lineage>
</organism>
<dbReference type="Proteomes" id="UP000295341">
    <property type="component" value="Unassembled WGS sequence"/>
</dbReference>
<gene>
    <name evidence="2" type="ORF">DFR24_2662</name>
</gene>
<evidence type="ECO:0000313" key="3">
    <source>
        <dbReference type="Proteomes" id="UP000295341"/>
    </source>
</evidence>
<name>A0A4R7P3G2_9GAMM</name>
<evidence type="ECO:0000313" key="2">
    <source>
        <dbReference type="EMBL" id="TDU28295.1"/>
    </source>
</evidence>
<protein>
    <recommendedName>
        <fullName evidence="4">YqjK-like protein</fullName>
    </recommendedName>
</protein>